<dbReference type="OrthoDB" id="8221510at2"/>
<dbReference type="EMBL" id="FZOQ01000012">
    <property type="protein sequence ID" value="SNS74387.1"/>
    <property type="molecule type" value="Genomic_DNA"/>
</dbReference>
<sequence>MNRDNLSVRELQEQDITPITRYWLSADSTYLKGMGADINKMPTEDEWAAMLLEQLRTPITEKKSYGIIWEVDGQAVGHSNVNKIVFGEEAYMHLHLWNAGTRKQGNGTALIKLTLPYFFHNLKLKTLYCEPYALNPAPNKTLEKVGFAFVDSYVTTPGWINFEQEVNLWKLSYTNFEKIAQSQQRQETPQL</sequence>
<evidence type="ECO:0000313" key="3">
    <source>
        <dbReference type="Proteomes" id="UP000198432"/>
    </source>
</evidence>
<protein>
    <submittedName>
        <fullName evidence="2">Protein N-acetyltransferase, RimJ/RimL family</fullName>
    </submittedName>
</protein>
<proteinExistence type="predicted"/>
<evidence type="ECO:0000259" key="1">
    <source>
        <dbReference type="PROSITE" id="PS51186"/>
    </source>
</evidence>
<keyword evidence="3" id="KW-1185">Reference proteome</keyword>
<feature type="domain" description="N-acetyltransferase" evidence="1">
    <location>
        <begin position="6"/>
        <end position="169"/>
    </location>
</feature>
<accession>A0A239GZ19</accession>
<dbReference type="Proteomes" id="UP000198432">
    <property type="component" value="Unassembled WGS sequence"/>
</dbReference>
<dbReference type="RefSeq" id="WP_089319809.1">
    <property type="nucleotide sequence ID" value="NZ_FZOQ01000012.1"/>
</dbReference>
<dbReference type="InterPro" id="IPR000182">
    <property type="entry name" value="GNAT_dom"/>
</dbReference>
<name>A0A239GZ19_9BACT</name>
<dbReference type="Gene3D" id="3.40.630.30">
    <property type="match status" value="1"/>
</dbReference>
<keyword evidence="2" id="KW-0808">Transferase</keyword>
<dbReference type="InterPro" id="IPR016181">
    <property type="entry name" value="Acyl_CoA_acyltransferase"/>
</dbReference>
<dbReference type="GO" id="GO:0016747">
    <property type="term" value="F:acyltransferase activity, transferring groups other than amino-acyl groups"/>
    <property type="evidence" value="ECO:0007669"/>
    <property type="project" value="InterPro"/>
</dbReference>
<gene>
    <name evidence="2" type="ORF">SAMN06296052_11294</name>
</gene>
<dbReference type="PROSITE" id="PS51186">
    <property type="entry name" value="GNAT"/>
    <property type="match status" value="1"/>
</dbReference>
<dbReference type="SUPFAM" id="SSF55729">
    <property type="entry name" value="Acyl-CoA N-acyltransferases (Nat)"/>
    <property type="match status" value="1"/>
</dbReference>
<dbReference type="AlphaFoldDB" id="A0A239GZ19"/>
<organism evidence="2 3">
    <name type="scientific">Pontibacter ummariensis</name>
    <dbReference type="NCBI Taxonomy" id="1610492"/>
    <lineage>
        <taxon>Bacteria</taxon>
        <taxon>Pseudomonadati</taxon>
        <taxon>Bacteroidota</taxon>
        <taxon>Cytophagia</taxon>
        <taxon>Cytophagales</taxon>
        <taxon>Hymenobacteraceae</taxon>
        <taxon>Pontibacter</taxon>
    </lineage>
</organism>
<evidence type="ECO:0000313" key="2">
    <source>
        <dbReference type="EMBL" id="SNS74387.1"/>
    </source>
</evidence>
<dbReference type="Pfam" id="PF13302">
    <property type="entry name" value="Acetyltransf_3"/>
    <property type="match status" value="1"/>
</dbReference>
<reference evidence="3" key="1">
    <citation type="submission" date="2017-06" db="EMBL/GenBank/DDBJ databases">
        <authorList>
            <person name="Varghese N."/>
            <person name="Submissions S."/>
        </authorList>
    </citation>
    <scope>NUCLEOTIDE SEQUENCE [LARGE SCALE GENOMIC DNA]</scope>
    <source>
        <strain evidence="3">NKM1</strain>
    </source>
</reference>